<dbReference type="PANTHER" id="PTHR32309">
    <property type="entry name" value="TYROSINE-PROTEIN KINASE"/>
    <property type="match status" value="1"/>
</dbReference>
<keyword evidence="5 10" id="KW-0418">Kinase</keyword>
<evidence type="ECO:0000256" key="2">
    <source>
        <dbReference type="ARBA" id="ARBA00011903"/>
    </source>
</evidence>
<dbReference type="EC" id="2.7.10.2" evidence="2"/>
<keyword evidence="7" id="KW-0829">Tyrosine-protein kinase</keyword>
<proteinExistence type="inferred from homology"/>
<comment type="similarity">
    <text evidence="1">Belongs to the CpsD/CapB family.</text>
</comment>
<reference evidence="11" key="1">
    <citation type="journal article" date="2019" name="Int. J. Syst. Evol. Microbiol.">
        <title>The Global Catalogue of Microorganisms (GCM) 10K type strain sequencing project: providing services to taxonomists for standard genome sequencing and annotation.</title>
        <authorList>
            <consortium name="The Broad Institute Genomics Platform"/>
            <consortium name="The Broad Institute Genome Sequencing Center for Infectious Disease"/>
            <person name="Wu L."/>
            <person name="Ma J."/>
        </authorList>
    </citation>
    <scope>NUCLEOTIDE SEQUENCE [LARGE SCALE GENOMIC DNA]</scope>
    <source>
        <strain evidence="11">CGMCC 4.1641</strain>
    </source>
</reference>
<evidence type="ECO:0000256" key="3">
    <source>
        <dbReference type="ARBA" id="ARBA00022679"/>
    </source>
</evidence>
<protein>
    <recommendedName>
        <fullName evidence="2">non-specific protein-tyrosine kinase</fullName>
        <ecNumber evidence="2">2.7.10.2</ecNumber>
    </recommendedName>
</protein>
<name>A0ABV8S628_9BACL</name>
<dbReference type="EMBL" id="JBHSED010000003">
    <property type="protein sequence ID" value="MFC4302393.1"/>
    <property type="molecule type" value="Genomic_DNA"/>
</dbReference>
<keyword evidence="11" id="KW-1185">Reference proteome</keyword>
<evidence type="ECO:0000313" key="10">
    <source>
        <dbReference type="EMBL" id="MFC4302393.1"/>
    </source>
</evidence>
<dbReference type="Proteomes" id="UP001595755">
    <property type="component" value="Unassembled WGS sequence"/>
</dbReference>
<dbReference type="RefSeq" id="WP_204600740.1">
    <property type="nucleotide sequence ID" value="NZ_JBHSED010000003.1"/>
</dbReference>
<evidence type="ECO:0000256" key="6">
    <source>
        <dbReference type="ARBA" id="ARBA00022840"/>
    </source>
</evidence>
<dbReference type="InterPro" id="IPR027417">
    <property type="entry name" value="P-loop_NTPase"/>
</dbReference>
<dbReference type="CDD" id="cd05387">
    <property type="entry name" value="BY-kinase"/>
    <property type="match status" value="1"/>
</dbReference>
<dbReference type="SUPFAM" id="SSF52540">
    <property type="entry name" value="P-loop containing nucleoside triphosphate hydrolases"/>
    <property type="match status" value="1"/>
</dbReference>
<comment type="catalytic activity">
    <reaction evidence="8">
        <text>L-tyrosyl-[protein] + ATP = O-phospho-L-tyrosyl-[protein] + ADP + H(+)</text>
        <dbReference type="Rhea" id="RHEA:10596"/>
        <dbReference type="Rhea" id="RHEA-COMP:10136"/>
        <dbReference type="Rhea" id="RHEA-COMP:20101"/>
        <dbReference type="ChEBI" id="CHEBI:15378"/>
        <dbReference type="ChEBI" id="CHEBI:30616"/>
        <dbReference type="ChEBI" id="CHEBI:46858"/>
        <dbReference type="ChEBI" id="CHEBI:61978"/>
        <dbReference type="ChEBI" id="CHEBI:456216"/>
        <dbReference type="EC" id="2.7.10.2"/>
    </reaction>
</comment>
<evidence type="ECO:0000259" key="9">
    <source>
        <dbReference type="Pfam" id="PF13614"/>
    </source>
</evidence>
<feature type="domain" description="AAA" evidence="9">
    <location>
        <begin position="54"/>
        <end position="169"/>
    </location>
</feature>
<dbReference type="GO" id="GO:0004715">
    <property type="term" value="F:non-membrane spanning protein tyrosine kinase activity"/>
    <property type="evidence" value="ECO:0007669"/>
    <property type="project" value="UniProtKB-EC"/>
</dbReference>
<comment type="caution">
    <text evidence="10">The sequence shown here is derived from an EMBL/GenBank/DDBJ whole genome shotgun (WGS) entry which is preliminary data.</text>
</comment>
<sequence length="224" mass="24639">MSASIDKYRLVTQGNSSNPQVAEAYRTLRTNLYFASGNQEIRTLLVTSTLPNEGKSTTISNLAIAYAESDKKVLLIDADLRRPTLHQVFSASTRLGLSYLLTGQCKIEEAIIETFVPNLALITAGPPLPNPYGGISSPRFEELLEELKARYDIILIDSSPILAVSDAQLLSKRCDGVLYIVHYGKVKRALAQRAVAQLRHSGANLLGVVVNNKKKSKQDKVYSY</sequence>
<dbReference type="PANTHER" id="PTHR32309:SF13">
    <property type="entry name" value="FERRIC ENTEROBACTIN TRANSPORT PROTEIN FEPE"/>
    <property type="match status" value="1"/>
</dbReference>
<organism evidence="10 11">
    <name type="scientific">Cohnella boryungensis</name>
    <dbReference type="NCBI Taxonomy" id="768479"/>
    <lineage>
        <taxon>Bacteria</taxon>
        <taxon>Bacillati</taxon>
        <taxon>Bacillota</taxon>
        <taxon>Bacilli</taxon>
        <taxon>Bacillales</taxon>
        <taxon>Paenibacillaceae</taxon>
        <taxon>Cohnella</taxon>
    </lineage>
</organism>
<keyword evidence="4" id="KW-0547">Nucleotide-binding</keyword>
<dbReference type="Gene3D" id="3.40.50.300">
    <property type="entry name" value="P-loop containing nucleotide triphosphate hydrolases"/>
    <property type="match status" value="1"/>
</dbReference>
<evidence type="ECO:0000313" key="11">
    <source>
        <dbReference type="Proteomes" id="UP001595755"/>
    </source>
</evidence>
<evidence type="ECO:0000256" key="1">
    <source>
        <dbReference type="ARBA" id="ARBA00007316"/>
    </source>
</evidence>
<accession>A0ABV8S628</accession>
<gene>
    <name evidence="10" type="ORF">ACFO1S_02915</name>
</gene>
<evidence type="ECO:0000256" key="7">
    <source>
        <dbReference type="ARBA" id="ARBA00023137"/>
    </source>
</evidence>
<evidence type="ECO:0000256" key="4">
    <source>
        <dbReference type="ARBA" id="ARBA00022741"/>
    </source>
</evidence>
<dbReference type="NCBIfam" id="TIGR01007">
    <property type="entry name" value="eps_fam"/>
    <property type="match status" value="1"/>
</dbReference>
<evidence type="ECO:0000256" key="5">
    <source>
        <dbReference type="ARBA" id="ARBA00022777"/>
    </source>
</evidence>
<evidence type="ECO:0000256" key="8">
    <source>
        <dbReference type="ARBA" id="ARBA00051245"/>
    </source>
</evidence>
<dbReference type="InterPro" id="IPR025669">
    <property type="entry name" value="AAA_dom"/>
</dbReference>
<dbReference type="InterPro" id="IPR005702">
    <property type="entry name" value="Wzc-like_C"/>
</dbReference>
<dbReference type="Pfam" id="PF13614">
    <property type="entry name" value="AAA_31"/>
    <property type="match status" value="1"/>
</dbReference>
<keyword evidence="3 10" id="KW-0808">Transferase</keyword>
<dbReference type="InterPro" id="IPR050445">
    <property type="entry name" value="Bact_polysacc_biosynth/exp"/>
</dbReference>
<keyword evidence="6" id="KW-0067">ATP-binding</keyword>